<dbReference type="AlphaFoldDB" id="A0A0A9H8J0"/>
<reference evidence="1" key="2">
    <citation type="journal article" date="2015" name="Data Brief">
        <title>Shoot transcriptome of the giant reed, Arundo donax.</title>
        <authorList>
            <person name="Barrero R.A."/>
            <person name="Guerrero F.D."/>
            <person name="Moolhuijzen P."/>
            <person name="Goolsby J.A."/>
            <person name="Tidwell J."/>
            <person name="Bellgard S.E."/>
            <person name="Bellgard M.I."/>
        </authorList>
    </citation>
    <scope>NUCLEOTIDE SEQUENCE</scope>
    <source>
        <tissue evidence="1">Shoot tissue taken approximately 20 cm above the soil surface</tissue>
    </source>
</reference>
<proteinExistence type="predicted"/>
<accession>A0A0A9H8J0</accession>
<sequence>MMFSYLTIIIDHICVALQTIDIIAREENAVCFSPKKIVMCSVQWLMCSPFLSIVCVPAALPWRHQLSSSPTITRG</sequence>
<dbReference type="EMBL" id="GBRH01164829">
    <property type="protein sequence ID" value="JAE33067.1"/>
    <property type="molecule type" value="Transcribed_RNA"/>
</dbReference>
<organism evidence="1">
    <name type="scientific">Arundo donax</name>
    <name type="common">Giant reed</name>
    <name type="synonym">Donax arundinaceus</name>
    <dbReference type="NCBI Taxonomy" id="35708"/>
    <lineage>
        <taxon>Eukaryota</taxon>
        <taxon>Viridiplantae</taxon>
        <taxon>Streptophyta</taxon>
        <taxon>Embryophyta</taxon>
        <taxon>Tracheophyta</taxon>
        <taxon>Spermatophyta</taxon>
        <taxon>Magnoliopsida</taxon>
        <taxon>Liliopsida</taxon>
        <taxon>Poales</taxon>
        <taxon>Poaceae</taxon>
        <taxon>PACMAD clade</taxon>
        <taxon>Arundinoideae</taxon>
        <taxon>Arundineae</taxon>
        <taxon>Arundo</taxon>
    </lineage>
</organism>
<protein>
    <submittedName>
        <fullName evidence="1">Uncharacterized protein</fullName>
    </submittedName>
</protein>
<reference evidence="1" key="1">
    <citation type="submission" date="2014-09" db="EMBL/GenBank/DDBJ databases">
        <authorList>
            <person name="Magalhaes I.L.F."/>
            <person name="Oliveira U."/>
            <person name="Santos F.R."/>
            <person name="Vidigal T.H.D.A."/>
            <person name="Brescovit A.D."/>
            <person name="Santos A.J."/>
        </authorList>
    </citation>
    <scope>NUCLEOTIDE SEQUENCE</scope>
    <source>
        <tissue evidence="1">Shoot tissue taken approximately 20 cm above the soil surface</tissue>
    </source>
</reference>
<evidence type="ECO:0000313" key="1">
    <source>
        <dbReference type="EMBL" id="JAE33067.1"/>
    </source>
</evidence>
<name>A0A0A9H8J0_ARUDO</name>